<evidence type="ECO:0000313" key="3">
    <source>
        <dbReference type="Proteomes" id="UP000315540"/>
    </source>
</evidence>
<protein>
    <submittedName>
        <fullName evidence="2">Uncharacterized protein</fullName>
    </submittedName>
</protein>
<proteinExistence type="predicted"/>
<keyword evidence="3" id="KW-1185">Reference proteome</keyword>
<evidence type="ECO:0000313" key="2">
    <source>
        <dbReference type="EMBL" id="TPN87774.1"/>
    </source>
</evidence>
<sequence length="224" mass="25891">MVSTSLLIVVTFAFAAYIYKYPPKKPSLSQNKQNICMDYSHEPAPTLKVNLIHEMTNGYRQNQLDFIKRVITDDAHSIWFDLETLKKFIYHIEFSSKKNNVSSKDLGVRIYYSRYPEIETWEKKYPDLSFFLRNALTKSYQKRHTLIMIPTIHRDKIDIDFNPDDIRTYTQSMRNIEDYLSSNDESFIPALTITKASKNSSSSSPISQNHGSLIPPANGSGEAF</sequence>
<comment type="caution">
    <text evidence="2">The sequence shown here is derived from an EMBL/GenBank/DDBJ whole genome shotgun (WGS) entry which is preliminary data.</text>
</comment>
<dbReference type="Proteomes" id="UP000315540">
    <property type="component" value="Unassembled WGS sequence"/>
</dbReference>
<reference evidence="2 3" key="1">
    <citation type="submission" date="2019-06" db="EMBL/GenBank/DDBJ databases">
        <authorList>
            <person name="Meng X."/>
        </authorList>
    </citation>
    <scope>NUCLEOTIDE SEQUENCE [LARGE SCALE GENOMIC DNA]</scope>
    <source>
        <strain evidence="2 3">M625</strain>
    </source>
</reference>
<dbReference type="AlphaFoldDB" id="A0A504JAS4"/>
<dbReference type="EMBL" id="VFWZ01000002">
    <property type="protein sequence ID" value="TPN87774.1"/>
    <property type="molecule type" value="Genomic_DNA"/>
</dbReference>
<dbReference type="OrthoDB" id="1355945at2"/>
<organism evidence="2 3">
    <name type="scientific">Aquimarina algicola</name>
    <dbReference type="NCBI Taxonomy" id="2589995"/>
    <lineage>
        <taxon>Bacteria</taxon>
        <taxon>Pseudomonadati</taxon>
        <taxon>Bacteroidota</taxon>
        <taxon>Flavobacteriia</taxon>
        <taxon>Flavobacteriales</taxon>
        <taxon>Flavobacteriaceae</taxon>
        <taxon>Aquimarina</taxon>
    </lineage>
</organism>
<dbReference type="RefSeq" id="WP_140592413.1">
    <property type="nucleotide sequence ID" value="NZ_VFWZ01000002.1"/>
</dbReference>
<feature type="compositionally biased region" description="Low complexity" evidence="1">
    <location>
        <begin position="198"/>
        <end position="212"/>
    </location>
</feature>
<name>A0A504JAS4_9FLAO</name>
<accession>A0A504JAS4</accession>
<feature type="region of interest" description="Disordered" evidence="1">
    <location>
        <begin position="198"/>
        <end position="224"/>
    </location>
</feature>
<gene>
    <name evidence="2" type="ORF">FHK87_09375</name>
</gene>
<evidence type="ECO:0000256" key="1">
    <source>
        <dbReference type="SAM" id="MobiDB-lite"/>
    </source>
</evidence>